<sequence length="72" mass="8179">MYVLDFGAFRLEPVNLGFLREVPPIPSRLARRLIVILLQFPPTRANGQIGSVRDGMKKANLSVRSRRPEHPI</sequence>
<keyword evidence="2" id="KW-1185">Reference proteome</keyword>
<name>A0ABX4YDN7_9LEPT</name>
<organism evidence="1 2">
    <name type="scientific">Leptospira inadai serovar Lyme</name>
    <dbReference type="NCBI Taxonomy" id="293084"/>
    <lineage>
        <taxon>Bacteria</taxon>
        <taxon>Pseudomonadati</taxon>
        <taxon>Spirochaetota</taxon>
        <taxon>Spirochaetia</taxon>
        <taxon>Leptospirales</taxon>
        <taxon>Leptospiraceae</taxon>
        <taxon>Leptospira</taxon>
    </lineage>
</organism>
<dbReference type="Proteomes" id="UP000094669">
    <property type="component" value="Unassembled WGS sequence"/>
</dbReference>
<comment type="caution">
    <text evidence="1">The sequence shown here is derived from an EMBL/GenBank/DDBJ whole genome shotgun (WGS) entry which is preliminary data.</text>
</comment>
<evidence type="ECO:0000313" key="1">
    <source>
        <dbReference type="EMBL" id="PNV72449.1"/>
    </source>
</evidence>
<accession>A0ABX4YDN7</accession>
<dbReference type="EMBL" id="MCRM02000031">
    <property type="protein sequence ID" value="PNV72449.1"/>
    <property type="molecule type" value="Genomic_DNA"/>
</dbReference>
<evidence type="ECO:0000313" key="2">
    <source>
        <dbReference type="Proteomes" id="UP000094669"/>
    </source>
</evidence>
<reference evidence="1" key="1">
    <citation type="submission" date="2018-01" db="EMBL/GenBank/DDBJ databases">
        <title>Genomic characterization of Leptospira inadai serogroup Lyme isolated from captured rat in Brazil and comparative analysis with human reference strain.</title>
        <authorList>
            <person name="Moreno L.Z."/>
            <person name="Loureiro A.P."/>
            <person name="Miraglia F."/>
            <person name="Kremer F.S."/>
            <person name="Eslabao M.R."/>
            <person name="Dellagostin O.A."/>
            <person name="Lilenbaum W."/>
            <person name="Moreno A.M."/>
        </authorList>
    </citation>
    <scope>NUCLEOTIDE SEQUENCE [LARGE SCALE GENOMIC DNA]</scope>
    <source>
        <strain evidence="1">M34/99</strain>
    </source>
</reference>
<gene>
    <name evidence="1" type="ORF">BES34_019310</name>
</gene>
<proteinExistence type="predicted"/>
<protein>
    <submittedName>
        <fullName evidence="1">Uncharacterized protein</fullName>
    </submittedName>
</protein>